<accession>A0A6A6Y946</accession>
<dbReference type="PANTHER" id="PTHR35395:SF1">
    <property type="entry name" value="DUF6536 DOMAIN-CONTAINING PROTEIN"/>
    <property type="match status" value="1"/>
</dbReference>
<proteinExistence type="predicted"/>
<evidence type="ECO:0000313" key="5">
    <source>
        <dbReference type="Proteomes" id="UP000504636"/>
    </source>
</evidence>
<dbReference type="GeneID" id="54464792"/>
<reference evidence="6" key="2">
    <citation type="submission" date="2020-04" db="EMBL/GenBank/DDBJ databases">
        <authorList>
            <consortium name="NCBI Genome Project"/>
        </authorList>
    </citation>
    <scope>NUCLEOTIDE SEQUENCE</scope>
    <source>
        <strain evidence="6">CBS 304.34</strain>
    </source>
</reference>
<name>A0A6A6Y946_9PEZI</name>
<evidence type="ECO:0000313" key="4">
    <source>
        <dbReference type="EMBL" id="KAF2804655.1"/>
    </source>
</evidence>
<gene>
    <name evidence="4 6" type="ORF">BDZ99DRAFT_502510</name>
</gene>
<keyword evidence="2" id="KW-0472">Membrane</keyword>
<organism evidence="4">
    <name type="scientific">Mytilinidion resinicola</name>
    <dbReference type="NCBI Taxonomy" id="574789"/>
    <lineage>
        <taxon>Eukaryota</taxon>
        <taxon>Fungi</taxon>
        <taxon>Dikarya</taxon>
        <taxon>Ascomycota</taxon>
        <taxon>Pezizomycotina</taxon>
        <taxon>Dothideomycetes</taxon>
        <taxon>Pleosporomycetidae</taxon>
        <taxon>Mytilinidiales</taxon>
        <taxon>Mytilinidiaceae</taxon>
        <taxon>Mytilinidion</taxon>
    </lineage>
</organism>
<evidence type="ECO:0000256" key="2">
    <source>
        <dbReference type="SAM" id="Phobius"/>
    </source>
</evidence>
<dbReference type="PANTHER" id="PTHR35395">
    <property type="entry name" value="DUF6536 DOMAIN-CONTAINING PROTEIN"/>
    <property type="match status" value="1"/>
</dbReference>
<feature type="transmembrane region" description="Helical" evidence="2">
    <location>
        <begin position="488"/>
        <end position="507"/>
    </location>
</feature>
<dbReference type="Proteomes" id="UP000504636">
    <property type="component" value="Unplaced"/>
</dbReference>
<dbReference type="OrthoDB" id="5429634at2759"/>
<keyword evidence="5" id="KW-1185">Reference proteome</keyword>
<feature type="transmembrane region" description="Helical" evidence="2">
    <location>
        <begin position="621"/>
        <end position="644"/>
    </location>
</feature>
<feature type="transmembrane region" description="Helical" evidence="2">
    <location>
        <begin position="551"/>
        <end position="572"/>
    </location>
</feature>
<evidence type="ECO:0000259" key="3">
    <source>
        <dbReference type="Pfam" id="PF20163"/>
    </source>
</evidence>
<dbReference type="InterPro" id="IPR046623">
    <property type="entry name" value="DUF6536"/>
</dbReference>
<reference evidence="6" key="3">
    <citation type="submission" date="2025-04" db="UniProtKB">
        <authorList>
            <consortium name="RefSeq"/>
        </authorList>
    </citation>
    <scope>IDENTIFICATION</scope>
    <source>
        <strain evidence="6">CBS 304.34</strain>
    </source>
</reference>
<feature type="transmembrane region" description="Helical" evidence="2">
    <location>
        <begin position="664"/>
        <end position="683"/>
    </location>
</feature>
<feature type="region of interest" description="Disordered" evidence="1">
    <location>
        <begin position="22"/>
        <end position="95"/>
    </location>
</feature>
<reference evidence="4 6" key="1">
    <citation type="journal article" date="2020" name="Stud. Mycol.">
        <title>101 Dothideomycetes genomes: a test case for predicting lifestyles and emergence of pathogens.</title>
        <authorList>
            <person name="Haridas S."/>
            <person name="Albert R."/>
            <person name="Binder M."/>
            <person name="Bloem J."/>
            <person name="Labutti K."/>
            <person name="Salamov A."/>
            <person name="Andreopoulos B."/>
            <person name="Baker S."/>
            <person name="Barry K."/>
            <person name="Bills G."/>
            <person name="Bluhm B."/>
            <person name="Cannon C."/>
            <person name="Castanera R."/>
            <person name="Culley D."/>
            <person name="Daum C."/>
            <person name="Ezra D."/>
            <person name="Gonzalez J."/>
            <person name="Henrissat B."/>
            <person name="Kuo A."/>
            <person name="Liang C."/>
            <person name="Lipzen A."/>
            <person name="Lutzoni F."/>
            <person name="Magnuson J."/>
            <person name="Mondo S."/>
            <person name="Nolan M."/>
            <person name="Ohm R."/>
            <person name="Pangilinan J."/>
            <person name="Park H.-J."/>
            <person name="Ramirez L."/>
            <person name="Alfaro M."/>
            <person name="Sun H."/>
            <person name="Tritt A."/>
            <person name="Yoshinaga Y."/>
            <person name="Zwiers L.-H."/>
            <person name="Turgeon B."/>
            <person name="Goodwin S."/>
            <person name="Spatafora J."/>
            <person name="Crous P."/>
            <person name="Grigoriev I."/>
        </authorList>
    </citation>
    <scope>NUCLEOTIDE SEQUENCE</scope>
    <source>
        <strain evidence="4 6">CBS 304.34</strain>
    </source>
</reference>
<evidence type="ECO:0000313" key="6">
    <source>
        <dbReference type="RefSeq" id="XP_033571619.1"/>
    </source>
</evidence>
<keyword evidence="2" id="KW-0812">Transmembrane</keyword>
<keyword evidence="2" id="KW-1133">Transmembrane helix</keyword>
<dbReference type="EMBL" id="MU003712">
    <property type="protein sequence ID" value="KAF2804655.1"/>
    <property type="molecule type" value="Genomic_DNA"/>
</dbReference>
<feature type="transmembrane region" description="Helical" evidence="2">
    <location>
        <begin position="141"/>
        <end position="166"/>
    </location>
</feature>
<dbReference type="RefSeq" id="XP_033571619.1">
    <property type="nucleotide sequence ID" value="XM_033723899.1"/>
</dbReference>
<protein>
    <recommendedName>
        <fullName evidence="3">DUF6536 domain-containing protein</fullName>
    </recommendedName>
</protein>
<sequence>MTNTTNSADVRQDSISVVSDSAQLLLGQDEEQSHAATADIHQSGKDLNPNDPRDADAQMTTQPPGLGPGSENLRDISTSRGASDEREGRLSSLNSTSASNKSVLRDVRFGQVELLAPWFPDVDPSHKRARGWRTWHSKREVVLWTGFITSTIVLAVNVACLIVFSAKYGSTSYRGVVSLYEGDCTRVRITGIVSHLCINILSTLLLGASNLCTQLLVAPTRDEVNKAHRKKIWLDVGVPSWRNLRYIGSSRRRLWFCLGLSSIPLHFIYNSAISTSIAQYGYATIVASESFLHGAQIGNWTEISTVGVDPRFNNWPSTAIWNSTQAFLRIQANAPNSSVYEKLSNRGCIEKYSNVFAARTSLVVVTEDFPGDQNSSVHYEFQGNNAPMNPTCIDLSRNSQSQYDNWKRFNRTVLYCLTLLHKQPTLSTVGDAIASFLDDPDDASAHMGPVTKSMFRSHQSRVWTERSEIMWLPPKTQRWYSGPSARRWIFTMTVCTLAIAVALASAIPGSHGTQKPSREKTFSWQMKQSIGRPAPDSFTAYFMPKYGTQGFIANVIWANMWQVIISFLYLAYNALLTCMLVSDEWSGYATDRKTLRVTHPRGIQRSSYFVSMPYKYGIPLMAANTTLHWLVSQSIFVVSTIAYLPNLVEDISNSYTAVTGYSTSAAVISISFGTAMVLIILFISCKKVSSGIPLASTCSIVISATCHRPTEDIDASLLPVQWGVITPGGQTPARCSFTTLRTVRPPHFAEEIGGERETCEMEWEEVTASKAKRGWRKVWKLRPWSQRKDE</sequence>
<dbReference type="Pfam" id="PF20163">
    <property type="entry name" value="DUF6536"/>
    <property type="match status" value="1"/>
</dbReference>
<feature type="transmembrane region" description="Helical" evidence="2">
    <location>
        <begin position="186"/>
        <end position="206"/>
    </location>
</feature>
<dbReference type="AlphaFoldDB" id="A0A6A6Y946"/>
<feature type="domain" description="DUF6536" evidence="3">
    <location>
        <begin position="142"/>
        <end position="292"/>
    </location>
</feature>
<evidence type="ECO:0000256" key="1">
    <source>
        <dbReference type="SAM" id="MobiDB-lite"/>
    </source>
</evidence>